<keyword evidence="3" id="KW-1185">Reference proteome</keyword>
<evidence type="ECO:0000256" key="1">
    <source>
        <dbReference type="SAM" id="MobiDB-lite"/>
    </source>
</evidence>
<dbReference type="OrthoDB" id="10574936at2759"/>
<gene>
    <name evidence="2" type="ORF">CC84DRAFT_1176856</name>
</gene>
<dbReference type="Proteomes" id="UP000077069">
    <property type="component" value="Unassembled WGS sequence"/>
</dbReference>
<organism evidence="2 3">
    <name type="scientific">Paraphaeosphaeria sporulosa</name>
    <dbReference type="NCBI Taxonomy" id="1460663"/>
    <lineage>
        <taxon>Eukaryota</taxon>
        <taxon>Fungi</taxon>
        <taxon>Dikarya</taxon>
        <taxon>Ascomycota</taxon>
        <taxon>Pezizomycotina</taxon>
        <taxon>Dothideomycetes</taxon>
        <taxon>Pleosporomycetidae</taxon>
        <taxon>Pleosporales</taxon>
        <taxon>Massarineae</taxon>
        <taxon>Didymosphaeriaceae</taxon>
        <taxon>Paraphaeosphaeria</taxon>
    </lineage>
</organism>
<feature type="compositionally biased region" description="Low complexity" evidence="1">
    <location>
        <begin position="179"/>
        <end position="189"/>
    </location>
</feature>
<name>A0A177CCY9_9PLEO</name>
<dbReference type="InParanoid" id="A0A177CCY9"/>
<sequence length="227" mass="22199">MAELHPIPSLLALSEAVRNTGTELESIGGKLHTLAAALEKEATVDPPSLTPSLTSPSSTPVQHADRQVDAQGLATERTSLQSQLAAAQAALAAAEQKAKSAAAPWGVDVCVGIRASSSDSSTVFRKMGCCTGCGDAVPPSPSVGRVSGGSAVGSLTPAGEARSQLSKALSEVAERAEKAASQVRSAAASGGAGGGSKAVSVVSRKSGGSGVGAGGGSRATSSHASQK</sequence>
<evidence type="ECO:0000313" key="3">
    <source>
        <dbReference type="Proteomes" id="UP000077069"/>
    </source>
</evidence>
<feature type="region of interest" description="Disordered" evidence="1">
    <location>
        <begin position="138"/>
        <end position="227"/>
    </location>
</feature>
<feature type="region of interest" description="Disordered" evidence="1">
    <location>
        <begin position="42"/>
        <end position="67"/>
    </location>
</feature>
<accession>A0A177CCY9</accession>
<dbReference type="RefSeq" id="XP_018035034.1">
    <property type="nucleotide sequence ID" value="XM_018180249.1"/>
</dbReference>
<feature type="compositionally biased region" description="Low complexity" evidence="1">
    <location>
        <begin position="218"/>
        <end position="227"/>
    </location>
</feature>
<reference evidence="2 3" key="1">
    <citation type="submission" date="2016-05" db="EMBL/GenBank/DDBJ databases">
        <title>Comparative analysis of secretome profiles of manganese(II)-oxidizing ascomycete fungi.</title>
        <authorList>
            <consortium name="DOE Joint Genome Institute"/>
            <person name="Zeiner C.A."/>
            <person name="Purvine S.O."/>
            <person name="Zink E.M."/>
            <person name="Wu S."/>
            <person name="Pasa-Tolic L."/>
            <person name="Chaput D.L."/>
            <person name="Haridas S."/>
            <person name="Grigoriev I.V."/>
            <person name="Santelli C.M."/>
            <person name="Hansel C.M."/>
        </authorList>
    </citation>
    <scope>NUCLEOTIDE SEQUENCE [LARGE SCALE GENOMIC DNA]</scope>
    <source>
        <strain evidence="2 3">AP3s5-JAC2a</strain>
    </source>
</reference>
<dbReference type="EMBL" id="KV441553">
    <property type="protein sequence ID" value="OAG04669.1"/>
    <property type="molecule type" value="Genomic_DNA"/>
</dbReference>
<feature type="compositionally biased region" description="Low complexity" evidence="1">
    <location>
        <begin position="197"/>
        <end position="206"/>
    </location>
</feature>
<evidence type="ECO:0000313" key="2">
    <source>
        <dbReference type="EMBL" id="OAG04669.1"/>
    </source>
</evidence>
<dbReference type="GeneID" id="28763735"/>
<feature type="compositionally biased region" description="Gly residues" evidence="1">
    <location>
        <begin position="207"/>
        <end position="217"/>
    </location>
</feature>
<dbReference type="AlphaFoldDB" id="A0A177CCY9"/>
<feature type="compositionally biased region" description="Low complexity" evidence="1">
    <location>
        <begin position="46"/>
        <end position="60"/>
    </location>
</feature>
<protein>
    <submittedName>
        <fullName evidence="2">Uncharacterized protein</fullName>
    </submittedName>
</protein>
<proteinExistence type="predicted"/>